<dbReference type="OrthoDB" id="62228at2759"/>
<name>A0A9W6WN75_9STRA</name>
<comment type="caution">
    <text evidence="1">The sequence shown here is derived from an EMBL/GenBank/DDBJ whole genome shotgun (WGS) entry which is preliminary data.</text>
</comment>
<dbReference type="EMBL" id="BSXW01000063">
    <property type="protein sequence ID" value="GMF11065.1"/>
    <property type="molecule type" value="Genomic_DNA"/>
</dbReference>
<gene>
    <name evidence="1" type="ORF">Plil01_000180800</name>
</gene>
<protein>
    <submittedName>
        <fullName evidence="1">Unnamed protein product</fullName>
    </submittedName>
</protein>
<evidence type="ECO:0000313" key="1">
    <source>
        <dbReference type="EMBL" id="GMF11065.1"/>
    </source>
</evidence>
<sequence>MDRFTVASDEYDSANRLLSTYNMRSATVAPTLGVDKQQIEWIIWNYKDFHVETEYGVDPRDRVLACFPGKEGDIPLSLTDALKSKELSIIDTYVPSHVGYSIIIRDGLVMDSATFAVYSQTCWLIASTLDAIFDACTELGYNITRDYLRVVDEVDAPATRLLQNSLPILIMPVAAPLVDVVTPNSTKK</sequence>
<reference evidence="1" key="1">
    <citation type="submission" date="2023-04" db="EMBL/GenBank/DDBJ databases">
        <title>Phytophthora lilii NBRC 32176.</title>
        <authorList>
            <person name="Ichikawa N."/>
            <person name="Sato H."/>
            <person name="Tonouchi N."/>
        </authorList>
    </citation>
    <scope>NUCLEOTIDE SEQUENCE</scope>
    <source>
        <strain evidence="1">NBRC 32176</strain>
    </source>
</reference>
<keyword evidence="2" id="KW-1185">Reference proteome</keyword>
<proteinExistence type="predicted"/>
<organism evidence="1 2">
    <name type="scientific">Phytophthora lilii</name>
    <dbReference type="NCBI Taxonomy" id="2077276"/>
    <lineage>
        <taxon>Eukaryota</taxon>
        <taxon>Sar</taxon>
        <taxon>Stramenopiles</taxon>
        <taxon>Oomycota</taxon>
        <taxon>Peronosporomycetes</taxon>
        <taxon>Peronosporales</taxon>
        <taxon>Peronosporaceae</taxon>
        <taxon>Phytophthora</taxon>
    </lineage>
</organism>
<evidence type="ECO:0000313" key="2">
    <source>
        <dbReference type="Proteomes" id="UP001165083"/>
    </source>
</evidence>
<dbReference type="Proteomes" id="UP001165083">
    <property type="component" value="Unassembled WGS sequence"/>
</dbReference>
<dbReference type="AlphaFoldDB" id="A0A9W6WN75"/>
<accession>A0A9W6WN75</accession>